<dbReference type="EMBL" id="ML978162">
    <property type="protein sequence ID" value="KAF2034221.1"/>
    <property type="molecule type" value="Genomic_DNA"/>
</dbReference>
<keyword evidence="1" id="KW-0732">Signal</keyword>
<evidence type="ECO:0000256" key="1">
    <source>
        <dbReference type="SAM" id="SignalP"/>
    </source>
</evidence>
<protein>
    <recommendedName>
        <fullName evidence="2">Glycoside hydrolase 131 catalytic N-terminal domain-containing protein</fullName>
    </recommendedName>
</protein>
<feature type="chain" id="PRO_5040198509" description="Glycoside hydrolase 131 catalytic N-terminal domain-containing protein" evidence="1">
    <location>
        <begin position="18"/>
        <end position="312"/>
    </location>
</feature>
<proteinExistence type="predicted"/>
<dbReference type="PANTHER" id="PTHR34612:SF2">
    <property type="entry name" value="GLYCOSIDE HYDROLASE 131 CATALYTIC N-TERMINAL DOMAIN-CONTAINING PROTEIN"/>
    <property type="match status" value="1"/>
</dbReference>
<feature type="signal peptide" evidence="1">
    <location>
        <begin position="1"/>
        <end position="17"/>
    </location>
</feature>
<sequence length="312" mass="33168">MFAKPITLLSLAALGQAREFSRQACDAVPGNATATAARIVYDDRIKANARKADFDSSTGPYGPDFVKGQNLTFSQLVAFPAVPPSLFDTKVNAKPFEVQIKQSPPLHPDPDFSIFVPNPTNPSSAQTAVRRTKLSPSTTANLTTGIKTLHVSLRPSIEHPLNKSHEYSLVFLERGDFSADLFMLRTGTLLGSNGSTKNDLVLQGNTASGTKTLFTTPSTADAWTNIALQLDFSANTIQAFSSTGNAPLVQATAPLENDLSGNGQFHFGVNKNPTNPGADVLRSGLQESRILEGVVYGGTFVEDVGNGTVTLA</sequence>
<dbReference type="OrthoDB" id="5283326at2759"/>
<reference evidence="3" key="1">
    <citation type="journal article" date="2020" name="Stud. Mycol.">
        <title>101 Dothideomycetes genomes: a test case for predicting lifestyles and emergence of pathogens.</title>
        <authorList>
            <person name="Haridas S."/>
            <person name="Albert R."/>
            <person name="Binder M."/>
            <person name="Bloem J."/>
            <person name="Labutti K."/>
            <person name="Salamov A."/>
            <person name="Andreopoulos B."/>
            <person name="Baker S."/>
            <person name="Barry K."/>
            <person name="Bills G."/>
            <person name="Bluhm B."/>
            <person name="Cannon C."/>
            <person name="Castanera R."/>
            <person name="Culley D."/>
            <person name="Daum C."/>
            <person name="Ezra D."/>
            <person name="Gonzalez J."/>
            <person name="Henrissat B."/>
            <person name="Kuo A."/>
            <person name="Liang C."/>
            <person name="Lipzen A."/>
            <person name="Lutzoni F."/>
            <person name="Magnuson J."/>
            <person name="Mondo S."/>
            <person name="Nolan M."/>
            <person name="Ohm R."/>
            <person name="Pangilinan J."/>
            <person name="Park H.-J."/>
            <person name="Ramirez L."/>
            <person name="Alfaro M."/>
            <person name="Sun H."/>
            <person name="Tritt A."/>
            <person name="Yoshinaga Y."/>
            <person name="Zwiers L.-H."/>
            <person name="Turgeon B."/>
            <person name="Goodwin S."/>
            <person name="Spatafora J."/>
            <person name="Crous P."/>
            <person name="Grigoriev I."/>
        </authorList>
    </citation>
    <scope>NUCLEOTIDE SEQUENCE</scope>
    <source>
        <strain evidence="3">CBS 110217</strain>
    </source>
</reference>
<evidence type="ECO:0000313" key="4">
    <source>
        <dbReference type="Proteomes" id="UP000799777"/>
    </source>
</evidence>
<dbReference type="InterPro" id="IPR041524">
    <property type="entry name" value="GH131_N"/>
</dbReference>
<keyword evidence="4" id="KW-1185">Reference proteome</keyword>
<accession>A0A9P4HJN7</accession>
<dbReference type="PANTHER" id="PTHR34612">
    <property type="entry name" value="GH131_N DOMAIN-CONTAINING PROTEIN"/>
    <property type="match status" value="1"/>
</dbReference>
<organism evidence="3 4">
    <name type="scientific">Setomelanomma holmii</name>
    <dbReference type="NCBI Taxonomy" id="210430"/>
    <lineage>
        <taxon>Eukaryota</taxon>
        <taxon>Fungi</taxon>
        <taxon>Dikarya</taxon>
        <taxon>Ascomycota</taxon>
        <taxon>Pezizomycotina</taxon>
        <taxon>Dothideomycetes</taxon>
        <taxon>Pleosporomycetidae</taxon>
        <taxon>Pleosporales</taxon>
        <taxon>Pleosporineae</taxon>
        <taxon>Phaeosphaeriaceae</taxon>
        <taxon>Setomelanomma</taxon>
    </lineage>
</organism>
<dbReference type="Proteomes" id="UP000799777">
    <property type="component" value="Unassembled WGS sequence"/>
</dbReference>
<gene>
    <name evidence="3" type="ORF">EK21DRAFT_57009</name>
</gene>
<dbReference type="AlphaFoldDB" id="A0A9P4HJN7"/>
<feature type="domain" description="Glycoside hydrolase 131 catalytic N-terminal" evidence="2">
    <location>
        <begin position="39"/>
        <end position="306"/>
    </location>
</feature>
<comment type="caution">
    <text evidence="3">The sequence shown here is derived from an EMBL/GenBank/DDBJ whole genome shotgun (WGS) entry which is preliminary data.</text>
</comment>
<dbReference type="Gene3D" id="2.60.120.1160">
    <property type="match status" value="1"/>
</dbReference>
<evidence type="ECO:0000313" key="3">
    <source>
        <dbReference type="EMBL" id="KAF2034221.1"/>
    </source>
</evidence>
<evidence type="ECO:0000259" key="2">
    <source>
        <dbReference type="Pfam" id="PF18271"/>
    </source>
</evidence>
<name>A0A9P4HJN7_9PLEO</name>
<dbReference type="Pfam" id="PF18271">
    <property type="entry name" value="GH131_N"/>
    <property type="match status" value="1"/>
</dbReference>